<organism evidence="2 3">
    <name type="scientific">Azospirillum oleiclasticum</name>
    <dbReference type="NCBI Taxonomy" id="2735135"/>
    <lineage>
        <taxon>Bacteria</taxon>
        <taxon>Pseudomonadati</taxon>
        <taxon>Pseudomonadota</taxon>
        <taxon>Alphaproteobacteria</taxon>
        <taxon>Rhodospirillales</taxon>
        <taxon>Azospirillaceae</taxon>
        <taxon>Azospirillum</taxon>
    </lineage>
</organism>
<feature type="transmembrane region" description="Helical" evidence="1">
    <location>
        <begin position="359"/>
        <end position="380"/>
    </location>
</feature>
<evidence type="ECO:0000256" key="1">
    <source>
        <dbReference type="SAM" id="Phobius"/>
    </source>
</evidence>
<keyword evidence="1" id="KW-1133">Transmembrane helix</keyword>
<feature type="transmembrane region" description="Helical" evidence="1">
    <location>
        <begin position="900"/>
        <end position="921"/>
    </location>
</feature>
<feature type="transmembrane region" description="Helical" evidence="1">
    <location>
        <begin position="977"/>
        <end position="1003"/>
    </location>
</feature>
<sequence>MRISEICVQRPVFATVMSLVLVLVGAVSYQRLTVREYPNIDEPVVSVVSSYPGASAEIIETQVTQVLEGSIAGIEGIDTLTSVSRAETSRITVTFRSTVDPDVAASDVRDRVGRVRGRLPDELEEPVIAKVEADAQPVMFMPFTSDRLSSLEITDYLDRVVIDRFKNLPGVADVTILGERRYAMRIWLDRDRLAAYALTVQDVEEALRAQNIEIPSGRIESRDREFTVLSRTGLVTPEQFGAVVVKRADGFPVRLRDVAGIELGAADDRRASRSDGRNAISIGIVKQATANPLDVSKGVRGALPQVIESLPEGMTAAITYDSSVFIDRSINAVFHTIVEAIVLVVLVILFFLRSFRASLIPIVTIPVSLITSFALMYALGFSVNTLTLLAMVLAIGLVVDDAIVVLENVHRHVEEGKRPNHAAIVGTREIGLAVVAMTLTLAAVYAPVAFAPGRTGRLFLEFALTLAGSVLVSGFVALTLTPMMCAKLIRPHESHGRVYNALERLFEGMAAGYRRALGLTLRVRWLVVLLAVGVAGASGVLFTIIKSELAPIEDRGVIRAFGTGPEGATIDYTSRYTGELEKIVSSVPEVESYIAVAGWPEVTRSVAFARLKDWDERERSQQEIAAEMQARMSRIAGMTIVPVNPPSFGQRGSSRPVEYVIQTSGTYAQLQQHVDRVMERIRDYPGLVGVDSDLKLNKPQVEVTMNRDKVTDAGVQVSTVGRTLETMLGGRQVTRFEQNGEQYDVILRLGGADRNTPRDLSRIYVRGADGTMIQLSNLVTAEEKVAPKELNRFNQLRSATITATLAPGTSLGEALAFLDRTTAEVLPQGVLTDYAGQSREFREAGSSLLFVFVLALAFIYLVLAAQFESFVDPLIIMVTVPLSMTGALLALHLAGGTLNVYSQIGLITLVGLITKHGILIVEFANQLQEQGQTTTQAAIESAVLRLRPILMTTGAMVLGAVPLALATGAGAESRQQIGWVIVGGMTFGTLLTLFVVPAAYTLIARRRTAEAMEPLPQPAE</sequence>
<feature type="transmembrane region" description="Helical" evidence="1">
    <location>
        <begin position="848"/>
        <end position="867"/>
    </location>
</feature>
<dbReference type="PRINTS" id="PR00702">
    <property type="entry name" value="ACRIFLAVINRP"/>
</dbReference>
<feature type="transmembrane region" description="Helical" evidence="1">
    <location>
        <begin position="523"/>
        <end position="545"/>
    </location>
</feature>
<evidence type="ECO:0000313" key="3">
    <source>
        <dbReference type="Proteomes" id="UP000584642"/>
    </source>
</evidence>
<comment type="caution">
    <text evidence="2">The sequence shown here is derived from an EMBL/GenBank/DDBJ whole genome shotgun (WGS) entry which is preliminary data.</text>
</comment>
<dbReference type="SUPFAM" id="SSF82714">
    <property type="entry name" value="Multidrug efflux transporter AcrB TolC docking domain, DN and DC subdomains"/>
    <property type="match status" value="2"/>
</dbReference>
<dbReference type="SUPFAM" id="SSF82866">
    <property type="entry name" value="Multidrug efflux transporter AcrB transmembrane domain"/>
    <property type="match status" value="2"/>
</dbReference>
<dbReference type="PANTHER" id="PTHR32063:SF14">
    <property type="entry name" value="BLL4319 PROTEIN"/>
    <property type="match status" value="1"/>
</dbReference>
<dbReference type="InterPro" id="IPR027463">
    <property type="entry name" value="AcrB_DN_DC_subdom"/>
</dbReference>
<dbReference type="Gene3D" id="3.30.70.1440">
    <property type="entry name" value="Multidrug efflux transporter AcrB pore domain"/>
    <property type="match status" value="1"/>
</dbReference>
<feature type="transmembrane region" description="Helical" evidence="1">
    <location>
        <begin position="386"/>
        <end position="409"/>
    </location>
</feature>
<dbReference type="PANTHER" id="PTHR32063">
    <property type="match status" value="1"/>
</dbReference>
<feature type="transmembrane region" description="Helical" evidence="1">
    <location>
        <begin position="949"/>
        <end position="971"/>
    </location>
</feature>
<dbReference type="Gene3D" id="3.30.70.1430">
    <property type="entry name" value="Multidrug efflux transporter AcrB pore domain"/>
    <property type="match status" value="2"/>
</dbReference>
<name>A0ABX2T8Y9_9PROT</name>
<dbReference type="RefSeq" id="WP_180281446.1">
    <property type="nucleotide sequence ID" value="NZ_JABFDB010000004.1"/>
</dbReference>
<dbReference type="SUPFAM" id="SSF82693">
    <property type="entry name" value="Multidrug efflux transporter AcrB pore domain, PN1, PN2, PC1 and PC2 subdomains"/>
    <property type="match status" value="3"/>
</dbReference>
<keyword evidence="1" id="KW-0812">Transmembrane</keyword>
<dbReference type="Pfam" id="PF00873">
    <property type="entry name" value="ACR_tran"/>
    <property type="match status" value="1"/>
</dbReference>
<accession>A0ABX2T8Y9</accession>
<dbReference type="Gene3D" id="3.30.2090.10">
    <property type="entry name" value="Multidrug efflux transporter AcrB TolC docking domain, DN and DC subdomains"/>
    <property type="match status" value="2"/>
</dbReference>
<reference evidence="2 3" key="1">
    <citation type="submission" date="2020-05" db="EMBL/GenBank/DDBJ databases">
        <title>Azospirillum oleiclasticum sp. nov, a nitrogen-fixing and heavy crude oil-emulsifying bacterium isolated from the crude oil of Yumen Oilfield.</title>
        <authorList>
            <person name="Wu D."/>
            <person name="Cai M."/>
            <person name="Zhang X."/>
        </authorList>
    </citation>
    <scope>NUCLEOTIDE SEQUENCE [LARGE SCALE GENOMIC DNA]</scope>
    <source>
        <strain evidence="2 3">ROY-1-1-2</strain>
    </source>
</reference>
<feature type="transmembrane region" description="Helical" evidence="1">
    <location>
        <begin position="430"/>
        <end position="450"/>
    </location>
</feature>
<dbReference type="Gene3D" id="3.30.70.1320">
    <property type="entry name" value="Multidrug efflux transporter AcrB pore domain like"/>
    <property type="match status" value="1"/>
</dbReference>
<proteinExistence type="predicted"/>
<feature type="transmembrane region" description="Helical" evidence="1">
    <location>
        <begin position="12"/>
        <end position="29"/>
    </location>
</feature>
<feature type="transmembrane region" description="Helical" evidence="1">
    <location>
        <begin position="462"/>
        <end position="480"/>
    </location>
</feature>
<keyword evidence="1" id="KW-0472">Membrane</keyword>
<dbReference type="Proteomes" id="UP000584642">
    <property type="component" value="Unassembled WGS sequence"/>
</dbReference>
<dbReference type="InterPro" id="IPR001036">
    <property type="entry name" value="Acrflvin-R"/>
</dbReference>
<keyword evidence="3" id="KW-1185">Reference proteome</keyword>
<dbReference type="EMBL" id="JABFDB010000004">
    <property type="protein sequence ID" value="NYZ19673.1"/>
    <property type="molecule type" value="Genomic_DNA"/>
</dbReference>
<protein>
    <submittedName>
        <fullName evidence="2">Efflux RND transporter permease subunit</fullName>
    </submittedName>
</protein>
<feature type="transmembrane region" description="Helical" evidence="1">
    <location>
        <begin position="332"/>
        <end position="352"/>
    </location>
</feature>
<feature type="transmembrane region" description="Helical" evidence="1">
    <location>
        <begin position="874"/>
        <end position="894"/>
    </location>
</feature>
<gene>
    <name evidence="2" type="ORF">HND93_08110</name>
</gene>
<dbReference type="Gene3D" id="1.20.1640.10">
    <property type="entry name" value="Multidrug efflux transporter AcrB transmembrane domain"/>
    <property type="match status" value="2"/>
</dbReference>
<evidence type="ECO:0000313" key="2">
    <source>
        <dbReference type="EMBL" id="NYZ19673.1"/>
    </source>
</evidence>